<gene>
    <name evidence="2" type="ORF">LK09_00800</name>
</gene>
<feature type="transmembrane region" description="Helical" evidence="1">
    <location>
        <begin position="63"/>
        <end position="86"/>
    </location>
</feature>
<feature type="transmembrane region" description="Helical" evidence="1">
    <location>
        <begin position="35"/>
        <end position="57"/>
    </location>
</feature>
<dbReference type="STRING" id="1348253.LK09_00800"/>
<keyword evidence="1" id="KW-0472">Membrane</keyword>
<dbReference type="AlphaFoldDB" id="A0A0B2ADX0"/>
<feature type="transmembrane region" description="Helical" evidence="1">
    <location>
        <begin position="180"/>
        <end position="203"/>
    </location>
</feature>
<dbReference type="Proteomes" id="UP000031030">
    <property type="component" value="Unassembled WGS sequence"/>
</dbReference>
<evidence type="ECO:0000256" key="1">
    <source>
        <dbReference type="SAM" id="Phobius"/>
    </source>
</evidence>
<organism evidence="2 3">
    <name type="scientific">Microbacterium mangrovi</name>
    <dbReference type="NCBI Taxonomy" id="1348253"/>
    <lineage>
        <taxon>Bacteria</taxon>
        <taxon>Bacillati</taxon>
        <taxon>Actinomycetota</taxon>
        <taxon>Actinomycetes</taxon>
        <taxon>Micrococcales</taxon>
        <taxon>Microbacteriaceae</taxon>
        <taxon>Microbacterium</taxon>
    </lineage>
</organism>
<dbReference type="EMBL" id="JTDK01000001">
    <property type="protein sequence ID" value="KHK99905.1"/>
    <property type="molecule type" value="Genomic_DNA"/>
</dbReference>
<comment type="caution">
    <text evidence="2">The sequence shown here is derived from an EMBL/GenBank/DDBJ whole genome shotgun (WGS) entry which is preliminary data.</text>
</comment>
<evidence type="ECO:0000313" key="3">
    <source>
        <dbReference type="Proteomes" id="UP000031030"/>
    </source>
</evidence>
<evidence type="ECO:0000313" key="2">
    <source>
        <dbReference type="EMBL" id="KHK99905.1"/>
    </source>
</evidence>
<feature type="transmembrane region" description="Helical" evidence="1">
    <location>
        <begin position="150"/>
        <end position="168"/>
    </location>
</feature>
<protein>
    <submittedName>
        <fullName evidence="2">Uncharacterized protein</fullName>
    </submittedName>
</protein>
<feature type="transmembrane region" description="Helical" evidence="1">
    <location>
        <begin position="106"/>
        <end position="130"/>
    </location>
</feature>
<keyword evidence="1" id="KW-0812">Transmembrane</keyword>
<keyword evidence="1" id="KW-1133">Transmembrane helix</keyword>
<proteinExistence type="predicted"/>
<keyword evidence="3" id="KW-1185">Reference proteome</keyword>
<feature type="transmembrane region" description="Helical" evidence="1">
    <location>
        <begin position="238"/>
        <end position="257"/>
    </location>
</feature>
<dbReference type="RefSeq" id="WP_039394332.1">
    <property type="nucleotide sequence ID" value="NZ_JTDK01000001.1"/>
</dbReference>
<sequence>MNDASHDRGPQRSMQEDAVVFRAELVRSARAGSTWVAAGIIAAITIGLAVVVAQAVTGAAVPAMQVVFALVKPAMIGAGICGAISVGRTPGALAVGSPSSRPGAHVAAGAAFGTAVFVLSAATYAGSVLVVSPILTDKGIGLDAGSFGATWLPVFAAALSTALLGVLGRAIGSVLPSRRTAVITTVGLLFVLPLTVDLGYLLAARQQWIYDLTAVLPLAVAKNVVFADEPGTAQLPSVVALCTLVAWVLAAATFAWLRSRAVESRTAQTPR</sequence>
<name>A0A0B2ADX0_9MICO</name>
<reference evidence="2 3" key="1">
    <citation type="submission" date="2014-11" db="EMBL/GenBank/DDBJ databases">
        <title>Genome sequence of Microbacterium mangrovi MUSC 115(T).</title>
        <authorList>
            <person name="Lee L.-H."/>
        </authorList>
    </citation>
    <scope>NUCLEOTIDE SEQUENCE [LARGE SCALE GENOMIC DNA]</scope>
    <source>
        <strain evidence="2 3">MUSC 115</strain>
    </source>
</reference>
<accession>A0A0B2ADX0</accession>